<feature type="transmembrane region" description="Helical" evidence="1">
    <location>
        <begin position="232"/>
        <end position="252"/>
    </location>
</feature>
<dbReference type="Proteomes" id="UP000475155">
    <property type="component" value="Unassembled WGS sequence"/>
</dbReference>
<feature type="transmembrane region" description="Helical" evidence="1">
    <location>
        <begin position="305"/>
        <end position="326"/>
    </location>
</feature>
<keyword evidence="3" id="KW-1185">Reference proteome</keyword>
<dbReference type="RefSeq" id="WP_163198637.1">
    <property type="nucleotide sequence ID" value="NZ_WHZU01000015.1"/>
</dbReference>
<dbReference type="NCBIfam" id="TIGR00791">
    <property type="entry name" value="gntP"/>
    <property type="match status" value="1"/>
</dbReference>
<keyword evidence="1" id="KW-0472">Membrane</keyword>
<evidence type="ECO:0000313" key="3">
    <source>
        <dbReference type="Proteomes" id="UP000475155"/>
    </source>
</evidence>
<keyword evidence="1" id="KW-0812">Transmembrane</keyword>
<keyword evidence="1" id="KW-1133">Transmembrane helix</keyword>
<feature type="transmembrane region" description="Helical" evidence="1">
    <location>
        <begin position="6"/>
        <end position="22"/>
    </location>
</feature>
<evidence type="ECO:0000256" key="1">
    <source>
        <dbReference type="SAM" id="Phobius"/>
    </source>
</evidence>
<feature type="transmembrane region" description="Helical" evidence="1">
    <location>
        <begin position="57"/>
        <end position="79"/>
    </location>
</feature>
<name>A0ABX0CII2_9BIFI</name>
<gene>
    <name evidence="2" type="ORF">GFD18_08895</name>
</gene>
<dbReference type="PANTHER" id="PTHR30354:SF6">
    <property type="entry name" value="D-SERINE TRANSPORTER DSDX"/>
    <property type="match status" value="1"/>
</dbReference>
<feature type="transmembrane region" description="Helical" evidence="1">
    <location>
        <begin position="264"/>
        <end position="285"/>
    </location>
</feature>
<dbReference type="EMBL" id="WHZU01000015">
    <property type="protein sequence ID" value="NEH12200.1"/>
    <property type="molecule type" value="Genomic_DNA"/>
</dbReference>
<sequence>MGTGALIAVLIISIALIVLLIIKFKMHASMALLLAAFFVAVATGIDLSKVGDMIEDGVGGTLGFLTLIIGFGAVLGKLLEVSGGAERLATTMVNAIGKQRATLVMALLGLICGIPVFVEVGFVLLVPLVFVVAKEAGISRIKVGIPLATSLMVVHCILPPHPAATAIAGTLGADIGTVIMLGLCIAIPSVLVGGPLYAHFAMHNLGPDEDLDDDSTSAKATSLTETKDLPGFGITLFTVLLPLLIMIARTICTKTLAADTMAYKIIDIIGNPITALLISVFFAYFSLGLSRGMKLTQISSLTDGSFGPIGGILLIIGAGGAFNQMLTESGVAPALADALSHLPVSPIILAYIIALVLHFSVGSATVAMISAAGIVMPMLQTSDGLSPEILALAIGAGAIGFTHVTDSLFWMVKEYLHMTVPQALKTLTVSTTITSVVALCGTLVVSLFF</sequence>
<feature type="transmembrane region" description="Helical" evidence="1">
    <location>
        <begin position="100"/>
        <end position="133"/>
    </location>
</feature>
<accession>A0ABX0CII2</accession>
<feature type="transmembrane region" description="Helical" evidence="1">
    <location>
        <begin position="29"/>
        <end position="45"/>
    </location>
</feature>
<protein>
    <submittedName>
        <fullName evidence="2">TRAP transporter large permease subunit</fullName>
    </submittedName>
</protein>
<dbReference type="Pfam" id="PF02447">
    <property type="entry name" value="GntP_permease"/>
    <property type="match status" value="1"/>
</dbReference>
<feature type="transmembrane region" description="Helical" evidence="1">
    <location>
        <begin position="424"/>
        <end position="448"/>
    </location>
</feature>
<dbReference type="PIRSF" id="PIRSF002746">
    <property type="entry name" value="Gluconate_transporter"/>
    <property type="match status" value="1"/>
</dbReference>
<organism evidence="2 3">
    <name type="scientific">Bifidobacterium saimiriisciurei</name>
    <dbReference type="NCBI Taxonomy" id="2661627"/>
    <lineage>
        <taxon>Bacteria</taxon>
        <taxon>Bacillati</taxon>
        <taxon>Actinomycetota</taxon>
        <taxon>Actinomycetes</taxon>
        <taxon>Bifidobacteriales</taxon>
        <taxon>Bifidobacteriaceae</taxon>
        <taxon>Bifidobacterium</taxon>
    </lineage>
</organism>
<evidence type="ECO:0000313" key="2">
    <source>
        <dbReference type="EMBL" id="NEH12200.1"/>
    </source>
</evidence>
<feature type="transmembrane region" description="Helical" evidence="1">
    <location>
        <begin position="347"/>
        <end position="369"/>
    </location>
</feature>
<reference evidence="2 3" key="1">
    <citation type="submission" date="2019-10" db="EMBL/GenBank/DDBJ databases">
        <title>Bifidobacterium from non-human primates.</title>
        <authorList>
            <person name="Modesto M."/>
        </authorList>
    </citation>
    <scope>NUCLEOTIDE SEQUENCE [LARGE SCALE GENOMIC DNA]</scope>
    <source>
        <strain evidence="2 3">SMA1</strain>
    </source>
</reference>
<dbReference type="InterPro" id="IPR003474">
    <property type="entry name" value="Glcn_transporter"/>
</dbReference>
<feature type="transmembrane region" description="Helical" evidence="1">
    <location>
        <begin position="178"/>
        <end position="198"/>
    </location>
</feature>
<comment type="caution">
    <text evidence="2">The sequence shown here is derived from an EMBL/GenBank/DDBJ whole genome shotgun (WGS) entry which is preliminary data.</text>
</comment>
<proteinExistence type="predicted"/>
<feature type="transmembrane region" description="Helical" evidence="1">
    <location>
        <begin position="389"/>
        <end position="412"/>
    </location>
</feature>
<dbReference type="PANTHER" id="PTHR30354">
    <property type="entry name" value="GNT FAMILY GLUCONATE TRANSPORTER"/>
    <property type="match status" value="1"/>
</dbReference>